<feature type="transmembrane region" description="Helical" evidence="1">
    <location>
        <begin position="69"/>
        <end position="94"/>
    </location>
</feature>
<keyword evidence="1" id="KW-0812">Transmembrane</keyword>
<dbReference type="KEGG" id="stri:C7M71_002180"/>
<evidence type="ECO:0000256" key="1">
    <source>
        <dbReference type="SAM" id="Phobius"/>
    </source>
</evidence>
<feature type="transmembrane region" description="Helical" evidence="1">
    <location>
        <begin position="43"/>
        <end position="62"/>
    </location>
</feature>
<keyword evidence="1" id="KW-1133">Transmembrane helix</keyword>
<keyword evidence="3" id="KW-1185">Reference proteome</keyword>
<evidence type="ECO:0000313" key="3">
    <source>
        <dbReference type="Proteomes" id="UP000249340"/>
    </source>
</evidence>
<dbReference type="AlphaFoldDB" id="A0A345SRV4"/>
<dbReference type="EMBL" id="CP031264">
    <property type="protein sequence ID" value="AXI76459.1"/>
    <property type="molecule type" value="Genomic_DNA"/>
</dbReference>
<feature type="transmembrane region" description="Helical" evidence="1">
    <location>
        <begin position="114"/>
        <end position="135"/>
    </location>
</feature>
<reference evidence="3" key="1">
    <citation type="submission" date="2018-07" db="EMBL/GenBank/DDBJ databases">
        <title>Streptacidiphilus bronchialis DSM 106435 chromosome.</title>
        <authorList>
            <person name="Batra D."/>
            <person name="Gulvik C.A."/>
        </authorList>
    </citation>
    <scope>NUCLEOTIDE SEQUENCE [LARGE SCALE GENOMIC DNA]</scope>
    <source>
        <strain evidence="3">DSM 106435</strain>
    </source>
</reference>
<organism evidence="2 3">
    <name type="scientific">Peterkaempfera bronchialis</name>
    <dbReference type="NCBI Taxonomy" id="2126346"/>
    <lineage>
        <taxon>Bacteria</taxon>
        <taxon>Bacillati</taxon>
        <taxon>Actinomycetota</taxon>
        <taxon>Actinomycetes</taxon>
        <taxon>Kitasatosporales</taxon>
        <taxon>Streptomycetaceae</taxon>
        <taxon>Peterkaempfera</taxon>
    </lineage>
</organism>
<proteinExistence type="predicted"/>
<protein>
    <submittedName>
        <fullName evidence="2">DUF2809 domain-containing protein</fullName>
    </submittedName>
</protein>
<dbReference type="Pfam" id="PF10990">
    <property type="entry name" value="DUF2809"/>
    <property type="match status" value="1"/>
</dbReference>
<keyword evidence="1" id="KW-0472">Membrane</keyword>
<gene>
    <name evidence="2" type="ORF">C7M71_002180</name>
</gene>
<dbReference type="InterPro" id="IPR021257">
    <property type="entry name" value="DUF2809"/>
</dbReference>
<accession>A0A345SRV4</accession>
<name>A0A345SRV4_9ACTN</name>
<dbReference type="OrthoDB" id="3874273at2"/>
<dbReference type="Proteomes" id="UP000249340">
    <property type="component" value="Chromosome"/>
</dbReference>
<evidence type="ECO:0000313" key="2">
    <source>
        <dbReference type="EMBL" id="AXI76459.1"/>
    </source>
</evidence>
<sequence>MDGIRIGTAAGRPLRTRAAAAGAALLTVAAGLAVRSVVGGEFAARSGTALYTVLVYTLVVVAAPRARPVMVAGVALGVSWAVEFLQLSGVPAELSARSWPARMVLGSTFDPADLPWYAVGAALGWLAHVAVRAIGAPARDR</sequence>